<reference evidence="2 3" key="1">
    <citation type="submission" date="2017-11" db="EMBL/GenBank/DDBJ databases">
        <title>Taxonomic description and genome sequences of Spirosoma HA7 sp. nov., isolated from pollen microhabitat of Corylus avellana.</title>
        <authorList>
            <person name="Ambika Manirajan B."/>
            <person name="Suarez C."/>
            <person name="Ratering S."/>
            <person name="Geissler-Plaum R."/>
            <person name="Cardinale M."/>
            <person name="Sylvia S."/>
        </authorList>
    </citation>
    <scope>NUCLEOTIDE SEQUENCE [LARGE SCALE GENOMIC DNA]</scope>
    <source>
        <strain evidence="2 3">HA7</strain>
    </source>
</reference>
<dbReference type="GO" id="GO:0004668">
    <property type="term" value="F:protein-arginine deiminase activity"/>
    <property type="evidence" value="ECO:0007669"/>
    <property type="project" value="InterPro"/>
</dbReference>
<dbReference type="PANTHER" id="PTHR31377:SF0">
    <property type="entry name" value="AGMATINE DEIMINASE-RELATED"/>
    <property type="match status" value="1"/>
</dbReference>
<dbReference type="GO" id="GO:0009446">
    <property type="term" value="P:putrescine biosynthetic process"/>
    <property type="evidence" value="ECO:0007669"/>
    <property type="project" value="InterPro"/>
</dbReference>
<protein>
    <recommendedName>
        <fullName evidence="4">Agmatine deiminase</fullName>
    </recommendedName>
</protein>
<dbReference type="KEGG" id="spir:CWM47_09825"/>
<dbReference type="Proteomes" id="UP000232883">
    <property type="component" value="Chromosome"/>
</dbReference>
<dbReference type="AlphaFoldDB" id="A0A2K8YWW3"/>
<accession>A0A2K8YWW3</accession>
<dbReference type="EMBL" id="CP025096">
    <property type="protein sequence ID" value="AUD02089.1"/>
    <property type="molecule type" value="Genomic_DNA"/>
</dbReference>
<evidence type="ECO:0000256" key="1">
    <source>
        <dbReference type="ARBA" id="ARBA00022801"/>
    </source>
</evidence>
<evidence type="ECO:0008006" key="4">
    <source>
        <dbReference type="Google" id="ProtNLM"/>
    </source>
</evidence>
<dbReference type="Pfam" id="PF04371">
    <property type="entry name" value="PAD_porph"/>
    <property type="match status" value="1"/>
</dbReference>
<evidence type="ECO:0000313" key="3">
    <source>
        <dbReference type="Proteomes" id="UP000232883"/>
    </source>
</evidence>
<keyword evidence="1" id="KW-0378">Hydrolase</keyword>
<dbReference type="GO" id="GO:0047632">
    <property type="term" value="F:agmatine deiminase activity"/>
    <property type="evidence" value="ECO:0007669"/>
    <property type="project" value="TreeGrafter"/>
</dbReference>
<proteinExistence type="predicted"/>
<name>A0A2K8YWW3_9BACT</name>
<dbReference type="RefSeq" id="WP_100987809.1">
    <property type="nucleotide sequence ID" value="NZ_CP025096.1"/>
</dbReference>
<dbReference type="PANTHER" id="PTHR31377">
    <property type="entry name" value="AGMATINE DEIMINASE-RELATED"/>
    <property type="match status" value="1"/>
</dbReference>
<sequence length="424" mass="47924">MKLTLLRILSVWLVSTLTQGQTRYTMPAEWEPQETVWMGLRTEETQTKFDTTTLEMIQALVPFVKLNLILEKDTLFREGKSWFTPFGIDTSRISIIRQDPTDYWYRDPGPVFVRNAEGQLAVVDFRYSNYGAHPDSLTERARQHDELDKDIAHRLKLPIITSSVFMEGGAIEVNGRGTLLQVESVTLQRNPHLSKAAIEQDLKRVLGVKKVIWLKKGPADDDRLGLLGDSVLYAVRGTGGHVDEFCRFANASTILLGWMEEGEIGADPVKRITHDRKVENLKILQQATDQDGKSFTIVKVPFPQITYKKRVVTESNRYYQNIKRARPNLKSGTVLYIVPSASYLNYVIANGVILLPTYWQPGESEAGKKRDADVLALFKKYFPDRKLIQINPIQLNYASGGMHCVTQQQPAGKPVSQQAAVSSK</sequence>
<evidence type="ECO:0000313" key="2">
    <source>
        <dbReference type="EMBL" id="AUD02089.1"/>
    </source>
</evidence>
<organism evidence="2 3">
    <name type="scientific">Spirosoma pollinicola</name>
    <dbReference type="NCBI Taxonomy" id="2057025"/>
    <lineage>
        <taxon>Bacteria</taxon>
        <taxon>Pseudomonadati</taxon>
        <taxon>Bacteroidota</taxon>
        <taxon>Cytophagia</taxon>
        <taxon>Cytophagales</taxon>
        <taxon>Cytophagaceae</taxon>
        <taxon>Spirosoma</taxon>
    </lineage>
</organism>
<gene>
    <name evidence="2" type="ORF">CWM47_09825</name>
</gene>
<dbReference type="SUPFAM" id="SSF55909">
    <property type="entry name" value="Pentein"/>
    <property type="match status" value="1"/>
</dbReference>
<dbReference type="Gene3D" id="3.75.10.10">
    <property type="entry name" value="L-arginine/glycine Amidinotransferase, Chain A"/>
    <property type="match status" value="1"/>
</dbReference>
<dbReference type="OrthoDB" id="9808013at2"/>
<dbReference type="InterPro" id="IPR007466">
    <property type="entry name" value="Peptidyl-Arg-deiminase_porph"/>
</dbReference>
<keyword evidence="3" id="KW-1185">Reference proteome</keyword>